<evidence type="ECO:0000256" key="2">
    <source>
        <dbReference type="ARBA" id="ARBA00022786"/>
    </source>
</evidence>
<dbReference type="PANTHER" id="PTHR33480">
    <property type="entry name" value="SET DOMAIN-CONTAINING PROTEIN-RELATED"/>
    <property type="match status" value="1"/>
</dbReference>
<feature type="compositionally biased region" description="Acidic residues" evidence="4">
    <location>
        <begin position="68"/>
        <end position="80"/>
    </location>
</feature>
<evidence type="ECO:0000256" key="3">
    <source>
        <dbReference type="PROSITE-ProRule" id="PRU00104"/>
    </source>
</evidence>
<reference evidence="6" key="1">
    <citation type="submission" date="2021-02" db="EMBL/GenBank/DDBJ databases">
        <title>Comparative genomics reveals that relaxation of natural selection precedes convergent phenotypic evolution of cavefish.</title>
        <authorList>
            <person name="Peng Z."/>
        </authorList>
    </citation>
    <scope>NUCLEOTIDE SEQUENCE</scope>
    <source>
        <tissue evidence="6">Muscle</tissue>
    </source>
</reference>
<dbReference type="InterPro" id="IPR000569">
    <property type="entry name" value="HECT_dom"/>
</dbReference>
<feature type="domain" description="HECT" evidence="5">
    <location>
        <begin position="718"/>
        <end position="787"/>
    </location>
</feature>
<feature type="active site" description="Glycyl thioester intermediate" evidence="3">
    <location>
        <position position="755"/>
    </location>
</feature>
<comment type="caution">
    <text evidence="6">The sequence shown here is derived from an EMBL/GenBank/DDBJ whole genome shotgun (WGS) entry which is preliminary data.</text>
</comment>
<dbReference type="Pfam" id="PF00632">
    <property type="entry name" value="HECT"/>
    <property type="match status" value="1"/>
</dbReference>
<evidence type="ECO:0000313" key="6">
    <source>
        <dbReference type="EMBL" id="KAI7789439.1"/>
    </source>
</evidence>
<feature type="compositionally biased region" description="Low complexity" evidence="4">
    <location>
        <begin position="41"/>
        <end position="52"/>
    </location>
</feature>
<dbReference type="GO" id="GO:0004842">
    <property type="term" value="F:ubiquitin-protein transferase activity"/>
    <property type="evidence" value="ECO:0007669"/>
    <property type="project" value="InterPro"/>
</dbReference>
<organism evidence="6 7">
    <name type="scientific">Triplophysa rosa</name>
    <name type="common">Cave loach</name>
    <dbReference type="NCBI Taxonomy" id="992332"/>
    <lineage>
        <taxon>Eukaryota</taxon>
        <taxon>Metazoa</taxon>
        <taxon>Chordata</taxon>
        <taxon>Craniata</taxon>
        <taxon>Vertebrata</taxon>
        <taxon>Euteleostomi</taxon>
        <taxon>Actinopterygii</taxon>
        <taxon>Neopterygii</taxon>
        <taxon>Teleostei</taxon>
        <taxon>Ostariophysi</taxon>
        <taxon>Cypriniformes</taxon>
        <taxon>Nemacheilidae</taxon>
        <taxon>Triplophysa</taxon>
    </lineage>
</organism>
<dbReference type="Gene3D" id="3.30.2410.10">
    <property type="entry name" value="Hect, E3 ligase catalytic domain"/>
    <property type="match status" value="1"/>
</dbReference>
<sequence>MSYQDEQKLHEDDQDEQKLHEDNELKRDTDIPNFAQEVVIEEQSNYSNEQSSDLADCNDPVYIPSPEESTDDDDDLDSGESENGKTFRKTIKDKKFHTADEGKKAKRSPRKMTIKTSERNPDGKRIWNKKQYCVYCEMSQSKIARHLERKHLNETEVAKALSFPKGSKKRRDLLEQIRNQGNYYHNLKVLETGRGEIITWRQPTADAVISDFLPCPDCLAFFKKKDLWKHSKMCRGQGDVRKNKGERVRSVAACMIPMKAKCSAGIRSLLQSMRQDEITQTIMDDSLICLFGESLYTKCGHDKTQHQYIIQKMRELARFIIEVKSKSKKVRNLTELCNPENFLLAVTACKAVSNYQPDLNMFKTPSLALKIGYSLKKACHLKLGQSLMAGDGETEKKMKNFIKLIDTHWRTNISSQALSTLQQIKWNKGDTIPLTEDVTVLQKHLKSVDQVSKQKLRENVNVTDWKVLAEAVLCQIILFNRRRVGEASKLLLASYVGRNVKPLNKDVVTSLSKLELHLCNELTRIEIRGKKGRKVPVLLTKDMVDSIDMLNECRSKVGIDKGNPYVFAKVGALMHIRGSDCLRKFSQSCGAKDPKSLTSTKLRKQIATLSQIMNLKNNELDQLANFLGHDIRVHREYYRLSENTIQLAKVSKLLLSLEKGSDCYKGKSLEEITFSTEEASGNEDEQQSSSRKSFGRSPADKQHIIEMFSEEKASPTLKDVLMFGTGLKEVPAGAIQPQPHLVFQKTSLFPVANVCANTIKIPISQSYEEFQEAMDYGIQNFPGFGLL</sequence>
<name>A0A9W7W8M7_TRIRA</name>
<feature type="compositionally biased region" description="Basic residues" evidence="4">
    <location>
        <begin position="86"/>
        <end position="95"/>
    </location>
</feature>
<dbReference type="EMBL" id="JAFHDT010000465">
    <property type="protein sequence ID" value="KAI7789439.1"/>
    <property type="molecule type" value="Genomic_DNA"/>
</dbReference>
<keyword evidence="2 3" id="KW-0833">Ubl conjugation pathway</keyword>
<dbReference type="PANTHER" id="PTHR33480:SF5">
    <property type="entry name" value="SI:DKEY-51D8.9"/>
    <property type="match status" value="1"/>
</dbReference>
<evidence type="ECO:0000259" key="5">
    <source>
        <dbReference type="PROSITE" id="PS50237"/>
    </source>
</evidence>
<evidence type="ECO:0000256" key="4">
    <source>
        <dbReference type="SAM" id="MobiDB-lite"/>
    </source>
</evidence>
<dbReference type="Proteomes" id="UP001059041">
    <property type="component" value="Unassembled WGS sequence"/>
</dbReference>
<keyword evidence="1" id="KW-0808">Transferase</keyword>
<dbReference type="AlphaFoldDB" id="A0A9W7W8M7"/>
<feature type="region of interest" description="Disordered" evidence="4">
    <location>
        <begin position="1"/>
        <end position="123"/>
    </location>
</feature>
<feature type="compositionally biased region" description="Basic residues" evidence="4">
    <location>
        <begin position="104"/>
        <end position="113"/>
    </location>
</feature>
<dbReference type="PROSITE" id="PS50237">
    <property type="entry name" value="HECT"/>
    <property type="match status" value="1"/>
</dbReference>
<feature type="region of interest" description="Disordered" evidence="4">
    <location>
        <begin position="675"/>
        <end position="698"/>
    </location>
</feature>
<gene>
    <name evidence="6" type="ORF">IRJ41_018073</name>
</gene>
<proteinExistence type="predicted"/>
<feature type="compositionally biased region" description="Basic and acidic residues" evidence="4">
    <location>
        <begin position="1"/>
        <end position="30"/>
    </location>
</feature>
<keyword evidence="7" id="KW-1185">Reference proteome</keyword>
<accession>A0A9W7W8M7</accession>
<dbReference type="SUPFAM" id="SSF56204">
    <property type="entry name" value="Hect, E3 ligase catalytic domain"/>
    <property type="match status" value="1"/>
</dbReference>
<dbReference type="InterPro" id="IPR035983">
    <property type="entry name" value="Hect_E3_ubiquitin_ligase"/>
</dbReference>
<evidence type="ECO:0000256" key="1">
    <source>
        <dbReference type="ARBA" id="ARBA00022679"/>
    </source>
</evidence>
<protein>
    <recommendedName>
        <fullName evidence="5">HECT domain-containing protein</fullName>
    </recommendedName>
</protein>
<evidence type="ECO:0000313" key="7">
    <source>
        <dbReference type="Proteomes" id="UP001059041"/>
    </source>
</evidence>